<gene>
    <name evidence="5" type="ORF">WM16_09095</name>
</gene>
<evidence type="ECO:0000313" key="5">
    <source>
        <dbReference type="EMBL" id="KWK78977.1"/>
    </source>
</evidence>
<dbReference type="GO" id="GO:0015979">
    <property type="term" value="P:photosynthesis"/>
    <property type="evidence" value="ECO:0007669"/>
    <property type="project" value="UniProtKB-KW"/>
</dbReference>
<comment type="caution">
    <text evidence="5">The sequence shown here is derived from an EMBL/GenBank/DDBJ whole genome shotgun (WGS) entry which is preliminary data.</text>
</comment>
<keyword evidence="3" id="KW-0732">Signal</keyword>
<dbReference type="GO" id="GO:0016787">
    <property type="term" value="F:hydrolase activity"/>
    <property type="evidence" value="ECO:0007669"/>
    <property type="project" value="UniProtKB-KW"/>
</dbReference>
<feature type="signal peptide" evidence="3">
    <location>
        <begin position="1"/>
        <end position="19"/>
    </location>
</feature>
<dbReference type="InterPro" id="IPR028203">
    <property type="entry name" value="PSII_CF48-like_dom"/>
</dbReference>
<protein>
    <submittedName>
        <fullName evidence="5">Glycosyl hydrolase</fullName>
    </submittedName>
</protein>
<evidence type="ECO:0000256" key="3">
    <source>
        <dbReference type="SAM" id="SignalP"/>
    </source>
</evidence>
<dbReference type="EMBL" id="LPLU01000050">
    <property type="protein sequence ID" value="KWK78977.1"/>
    <property type="molecule type" value="Genomic_DNA"/>
</dbReference>
<dbReference type="RefSeq" id="WP_060234113.1">
    <property type="nucleotide sequence ID" value="NZ_LPLU01000050.1"/>
</dbReference>
<dbReference type="Pfam" id="PF14870">
    <property type="entry name" value="PSII_BNR"/>
    <property type="match status" value="1"/>
</dbReference>
<dbReference type="SUPFAM" id="SSF110296">
    <property type="entry name" value="Oligoxyloglucan reducing end-specific cellobiohydrolase"/>
    <property type="match status" value="1"/>
</dbReference>
<organism evidence="5 6">
    <name type="scientific">Burkholderia ubonensis</name>
    <dbReference type="NCBI Taxonomy" id="101571"/>
    <lineage>
        <taxon>Bacteria</taxon>
        <taxon>Pseudomonadati</taxon>
        <taxon>Pseudomonadota</taxon>
        <taxon>Betaproteobacteria</taxon>
        <taxon>Burkholderiales</taxon>
        <taxon>Burkholderiaceae</taxon>
        <taxon>Burkholderia</taxon>
        <taxon>Burkholderia cepacia complex</taxon>
    </lineage>
</organism>
<dbReference type="AlphaFoldDB" id="A0A108CQC9"/>
<keyword evidence="5" id="KW-0378">Hydrolase</keyword>
<dbReference type="Proteomes" id="UP000065504">
    <property type="component" value="Unassembled WGS sequence"/>
</dbReference>
<proteinExistence type="predicted"/>
<keyword evidence="2" id="KW-0604">Photosystem II</keyword>
<feature type="chain" id="PRO_5007129818" evidence="3">
    <location>
        <begin position="20"/>
        <end position="321"/>
    </location>
</feature>
<accession>A0A108CQC9</accession>
<reference evidence="5 6" key="1">
    <citation type="submission" date="2015-11" db="EMBL/GenBank/DDBJ databases">
        <title>Expanding the genomic diversity of Burkholderia species for the development of highly accurate diagnostics.</title>
        <authorList>
            <person name="Sahl J."/>
            <person name="Keim P."/>
            <person name="Wagner D."/>
        </authorList>
    </citation>
    <scope>NUCLEOTIDE SEQUENCE [LARGE SCALE GENOMIC DNA]</scope>
    <source>
        <strain evidence="5 6">MSMB782WGS</strain>
    </source>
</reference>
<dbReference type="PANTHER" id="PTHR47199:SF2">
    <property type="entry name" value="PHOTOSYSTEM II STABILITY_ASSEMBLY FACTOR HCF136, CHLOROPLASTIC"/>
    <property type="match status" value="1"/>
</dbReference>
<sequence length="321" mass="33686">MIKTLVACTALCAAAAAFAQSHGTVADWTAKPAHAWAAPTRMMLTDATRAGRRVVAVGEHGVILLSDDDGRTWRQSRRVPVSATLSAITFADAQHGWAVGQWGVILATADGGETWEKQRIDTSVDQPLFSVIFTNARDGIAVGLWSLMLQTHDGGRTWTRTTLPKPPGGGKADRNLYHIFADRQGALYIVSEQGTVLKSTDGGANWRYLQTGGKGSLWTGVAMPDGRIVVGGLLGSLFQSSDGGATWTPLNPGTKSSITDLVAAGNGLLAVGLDGLVLKQRANGESFDVVQRPDRATLTAALVGAGGKPLLFSQDGVLASQ</sequence>
<evidence type="ECO:0000256" key="1">
    <source>
        <dbReference type="ARBA" id="ARBA00022531"/>
    </source>
</evidence>
<dbReference type="PANTHER" id="PTHR47199">
    <property type="entry name" value="PHOTOSYSTEM II STABILITY/ASSEMBLY FACTOR HCF136, CHLOROPLASTIC"/>
    <property type="match status" value="1"/>
</dbReference>
<keyword evidence="1" id="KW-0602">Photosynthesis</keyword>
<evidence type="ECO:0000256" key="2">
    <source>
        <dbReference type="ARBA" id="ARBA00023276"/>
    </source>
</evidence>
<evidence type="ECO:0000259" key="4">
    <source>
        <dbReference type="Pfam" id="PF14870"/>
    </source>
</evidence>
<dbReference type="GO" id="GO:0009523">
    <property type="term" value="C:photosystem II"/>
    <property type="evidence" value="ECO:0007669"/>
    <property type="project" value="UniProtKB-KW"/>
</dbReference>
<feature type="domain" description="Photosynthesis system II assembly factor Ycf48/Hcf136-like" evidence="4">
    <location>
        <begin position="78"/>
        <end position="261"/>
    </location>
</feature>
<dbReference type="CDD" id="cd15482">
    <property type="entry name" value="Sialidase_non-viral"/>
    <property type="match status" value="1"/>
</dbReference>
<name>A0A108CQC9_9BURK</name>
<evidence type="ECO:0000313" key="6">
    <source>
        <dbReference type="Proteomes" id="UP000065504"/>
    </source>
</evidence>
<dbReference type="Gene3D" id="2.130.10.10">
    <property type="entry name" value="YVTN repeat-like/Quinoprotein amine dehydrogenase"/>
    <property type="match status" value="2"/>
</dbReference>
<dbReference type="InterPro" id="IPR015943">
    <property type="entry name" value="WD40/YVTN_repeat-like_dom_sf"/>
</dbReference>